<dbReference type="InterPro" id="IPR006978">
    <property type="entry name" value="Nre_N"/>
</dbReference>
<feature type="domain" description="Archaeal Nre N-terminal" evidence="2">
    <location>
        <begin position="18"/>
        <end position="290"/>
    </location>
</feature>
<comment type="caution">
    <text evidence="1">Lacks conserved residue(s) required for the propagation of feature annotation.</text>
</comment>
<dbReference type="OMA" id="PVGVWQI"/>
<evidence type="ECO:0000259" key="3">
    <source>
        <dbReference type="Pfam" id="PF04895"/>
    </source>
</evidence>
<sequence length="410" mass="46817">MPKIPAELCIKCKGHKYLCGLSICPILERFKNVTSTVSKIVINNKIEGSTPPSILIGEKNYPKVSLVYNIPPGVIGEEAKDYENPEGWWGRKSLNDIISIRSSLISTILGGLNVRDPYKLYEKEISLAGISEKPVVSETDSSGKIVPKLKFDGILIPRGPSLTVQSIKVSENPKVPRTIQKLIFDDLKAEESVIKLYLDNENYYRIISAFSLGFLGLKRNRKLVPTRWSITAVDQIVGNYLLDNIRTLDTIDNVEYYYGSYLGNHFHIILYPSSHSSTWIEIWHPLSLWTTELIISELSENYWGEYDSLDGGYIAARFSIIEKLYKRRRQAGIIIIREITKDYFAPVGNWHIRETVKRALENKPKTFNTIEESLKYVNTNLEANDKINLLGLKSIKKIIGQRRIDEFLFK</sequence>
<dbReference type="Pfam" id="PF04895">
    <property type="entry name" value="Nre_C"/>
    <property type="match status" value="1"/>
</dbReference>
<evidence type="ECO:0000313" key="6">
    <source>
        <dbReference type="Proteomes" id="UP000060043"/>
    </source>
</evidence>
<feature type="domain" description="Archaeal Nre C-terminal" evidence="3">
    <location>
        <begin position="305"/>
        <end position="407"/>
    </location>
</feature>
<comment type="similarity">
    <text evidence="1">Belongs to the Nre family.</text>
</comment>
<evidence type="ECO:0000313" key="4">
    <source>
        <dbReference type="EMBL" id="ALU30412.1"/>
    </source>
</evidence>
<evidence type="ECO:0000313" key="5">
    <source>
        <dbReference type="EMBL" id="ALU31133.1"/>
    </source>
</evidence>
<dbReference type="GO" id="GO:0006281">
    <property type="term" value="P:DNA repair"/>
    <property type="evidence" value="ECO:0007669"/>
    <property type="project" value="UniProtKB-UniRule"/>
</dbReference>
<keyword evidence="1" id="KW-0227">DNA damage</keyword>
<organism evidence="5 6">
    <name type="scientific">Sulfolobus acidocaldarius</name>
    <dbReference type="NCBI Taxonomy" id="2285"/>
    <lineage>
        <taxon>Archaea</taxon>
        <taxon>Thermoproteota</taxon>
        <taxon>Thermoprotei</taxon>
        <taxon>Sulfolobales</taxon>
        <taxon>Sulfolobaceae</taxon>
        <taxon>Sulfolobus</taxon>
    </lineage>
</organism>
<dbReference type="GeneID" id="14551908"/>
<evidence type="ECO:0000313" key="7">
    <source>
        <dbReference type="Proteomes" id="UP000065473"/>
    </source>
</evidence>
<protein>
    <recommendedName>
        <fullName evidence="1">DNA repair protein</fullName>
    </recommendedName>
</protein>
<evidence type="ECO:0000256" key="1">
    <source>
        <dbReference type="HAMAP-Rule" id="MF_02096"/>
    </source>
</evidence>
<dbReference type="PANTHER" id="PTHR38136">
    <property type="entry name" value="DNA REPAIR PROTEIN"/>
    <property type="match status" value="1"/>
</dbReference>
<dbReference type="RefSeq" id="WP_011278241.1">
    <property type="nucleotide sequence ID" value="NZ_BHWZ01000003.1"/>
</dbReference>
<dbReference type="Pfam" id="PF04894">
    <property type="entry name" value="Nre_N"/>
    <property type="match status" value="1"/>
</dbReference>
<comment type="function">
    <text evidence="1">Involved in DNA damage repair.</text>
</comment>
<name>A0A0U2NDJ7_9CREN</name>
<dbReference type="PANTHER" id="PTHR38136:SF3">
    <property type="entry name" value="DNA REPAIR PROTEIN"/>
    <property type="match status" value="1"/>
</dbReference>
<dbReference type="Proteomes" id="UP000060043">
    <property type="component" value="Chromosome"/>
</dbReference>
<dbReference type="STRING" id="1435377.SUSAZ_06740"/>
<dbReference type="HAMAP" id="MF_02096">
    <property type="entry name" value="Nre"/>
    <property type="match status" value="1"/>
</dbReference>
<dbReference type="EMBL" id="CP013695">
    <property type="protein sequence ID" value="ALU31133.1"/>
    <property type="molecule type" value="Genomic_DNA"/>
</dbReference>
<evidence type="ECO:0000259" key="2">
    <source>
        <dbReference type="Pfam" id="PF04894"/>
    </source>
</evidence>
<dbReference type="Proteomes" id="UP000065473">
    <property type="component" value="Chromosome"/>
</dbReference>
<accession>A0A0U2NDJ7</accession>
<dbReference type="OrthoDB" id="6609at2157"/>
<dbReference type="PaxDb" id="1435377-SUSAZ_06740"/>
<dbReference type="EMBL" id="CP013694">
    <property type="protein sequence ID" value="ALU30412.1"/>
    <property type="molecule type" value="Genomic_DNA"/>
</dbReference>
<proteinExistence type="inferred from homology"/>
<dbReference type="AlphaFoldDB" id="A0A0U2NDJ7"/>
<dbReference type="InterPro" id="IPR006979">
    <property type="entry name" value="Nre_C"/>
</dbReference>
<reference evidence="6 7" key="1">
    <citation type="submission" date="2015-12" db="EMBL/GenBank/DDBJ databases">
        <title>A stable core within a dynamic pangenome in Sulfolobus acidocaldarius.</title>
        <authorList>
            <person name="Anderson R."/>
            <person name="Kouris A."/>
            <person name="Seward C."/>
            <person name="Campbell K."/>
            <person name="Whitaker R."/>
        </authorList>
    </citation>
    <scope>NUCLEOTIDE SEQUENCE [LARGE SCALE GENOMIC DNA]</scope>
    <source>
        <strain evidence="4 7">GG12-C01-09</strain>
        <strain evidence="5 6">NG05B_CO5_07</strain>
    </source>
</reference>
<gene>
    <name evidence="4" type="ORF">ATY89_10970</name>
    <name evidence="5" type="ORF">ATZ20_02525</name>
</gene>
<dbReference type="InterPro" id="IPR033167">
    <property type="entry name" value="Nre"/>
</dbReference>
<keyword evidence="1" id="KW-0234">DNA repair</keyword>